<evidence type="ECO:0000313" key="7">
    <source>
        <dbReference type="Proteomes" id="UP000286063"/>
    </source>
</evidence>
<dbReference type="InterPro" id="IPR023635">
    <property type="entry name" value="Peptide_deformylase"/>
</dbReference>
<keyword evidence="2 4" id="KW-0479">Metal-binding</keyword>
<dbReference type="HAMAP" id="MF_00163">
    <property type="entry name" value="Pep_deformylase"/>
    <property type="match status" value="1"/>
</dbReference>
<evidence type="ECO:0000256" key="1">
    <source>
        <dbReference type="ARBA" id="ARBA00010759"/>
    </source>
</evidence>
<dbReference type="EMBL" id="CP069450">
    <property type="protein sequence ID" value="QRO48435.1"/>
    <property type="molecule type" value="Genomic_DNA"/>
</dbReference>
<evidence type="ECO:0000313" key="5">
    <source>
        <dbReference type="EMBL" id="QRO48435.1"/>
    </source>
</evidence>
<feature type="active site" evidence="4">
    <location>
        <position position="185"/>
    </location>
</feature>
<evidence type="ECO:0000256" key="3">
    <source>
        <dbReference type="ARBA" id="ARBA00022801"/>
    </source>
</evidence>
<protein>
    <recommendedName>
        <fullName evidence="4">Peptide deformylase</fullName>
        <shortName evidence="4">PDF</shortName>
        <ecNumber evidence="4">3.5.1.88</ecNumber>
    </recommendedName>
    <alternativeName>
        <fullName evidence="4">Polypeptide deformylase</fullName>
    </alternativeName>
</protein>
<proteinExistence type="inferred from homology"/>
<dbReference type="EMBL" id="QSCR01000016">
    <property type="protein sequence ID" value="RGY17261.1"/>
    <property type="molecule type" value="Genomic_DNA"/>
</dbReference>
<dbReference type="PANTHER" id="PTHR10458">
    <property type="entry name" value="PEPTIDE DEFORMYLASE"/>
    <property type="match status" value="1"/>
</dbReference>
<evidence type="ECO:0000256" key="2">
    <source>
        <dbReference type="ARBA" id="ARBA00022723"/>
    </source>
</evidence>
<dbReference type="GeneID" id="93098990"/>
<dbReference type="InterPro" id="IPR036821">
    <property type="entry name" value="Peptide_deformylase_sf"/>
</dbReference>
<keyword evidence="3 4" id="KW-0378">Hydrolase</keyword>
<feature type="binding site" evidence="4">
    <location>
        <position position="184"/>
    </location>
    <ligand>
        <name>Fe cation</name>
        <dbReference type="ChEBI" id="CHEBI:24875"/>
    </ligand>
</feature>
<comment type="catalytic activity">
    <reaction evidence="4">
        <text>N-terminal N-formyl-L-methionyl-[peptide] + H2O = N-terminal L-methionyl-[peptide] + formate</text>
        <dbReference type="Rhea" id="RHEA:24420"/>
        <dbReference type="Rhea" id="RHEA-COMP:10639"/>
        <dbReference type="Rhea" id="RHEA-COMP:10640"/>
        <dbReference type="ChEBI" id="CHEBI:15377"/>
        <dbReference type="ChEBI" id="CHEBI:15740"/>
        <dbReference type="ChEBI" id="CHEBI:49298"/>
        <dbReference type="ChEBI" id="CHEBI:64731"/>
        <dbReference type="EC" id="3.5.1.88"/>
    </reaction>
</comment>
<reference evidence="6 7" key="1">
    <citation type="submission" date="2018-08" db="EMBL/GenBank/DDBJ databases">
        <title>A genome reference for cultivated species of the human gut microbiota.</title>
        <authorList>
            <person name="Zou Y."/>
            <person name="Xue W."/>
            <person name="Luo G."/>
        </authorList>
    </citation>
    <scope>NUCLEOTIDE SEQUENCE [LARGE SCALE GENOMIC DNA]</scope>
    <source>
        <strain evidence="6 7">OF02-7</strain>
    </source>
</reference>
<dbReference type="SUPFAM" id="SSF56420">
    <property type="entry name" value="Peptide deformylase"/>
    <property type="match status" value="1"/>
</dbReference>
<dbReference type="Pfam" id="PF01327">
    <property type="entry name" value="Pep_deformylase"/>
    <property type="match status" value="1"/>
</dbReference>
<dbReference type="NCBIfam" id="TIGR00079">
    <property type="entry name" value="pept_deformyl"/>
    <property type="match status" value="1"/>
</dbReference>
<gene>
    <name evidence="4 6" type="primary">def</name>
    <name evidence="6" type="ORF">DXA50_10195</name>
    <name evidence="5" type="ORF">I6J59_10690</name>
</gene>
<reference evidence="5 8" key="2">
    <citation type="submission" date="2021-02" db="EMBL/GenBank/DDBJ databases">
        <title>FDA dAtabase for Regulatory Grade micrObial Sequences (FDA-ARGOS): Supporting development and validation of Infectious Disease Dx tests.</title>
        <authorList>
            <person name="Carlson P."/>
            <person name="Fischbach M."/>
            <person name="Hastie J."/>
            <person name="Bilen M."/>
            <person name="Cheng A."/>
            <person name="Tallon L."/>
            <person name="Sadzewicz L."/>
            <person name="Zhao X."/>
            <person name="Boylan J."/>
            <person name="Ott S."/>
            <person name="Bowen H."/>
            <person name="Vavikolanu K."/>
            <person name="Mehta A."/>
            <person name="Aluvathingal J."/>
            <person name="Nadendla S."/>
            <person name="Yan Y."/>
            <person name="Sichtig H."/>
        </authorList>
    </citation>
    <scope>NUCLEOTIDE SEQUENCE [LARGE SCALE GENOMIC DNA]</scope>
    <source>
        <strain evidence="5 8">FDAARGOS_1229</strain>
    </source>
</reference>
<dbReference type="PRINTS" id="PR01576">
    <property type="entry name" value="PDEFORMYLASE"/>
</dbReference>
<accession>A0A413IMP3</accession>
<keyword evidence="4" id="KW-0408">Iron</keyword>
<comment type="cofactor">
    <cofactor evidence="4">
        <name>Fe(2+)</name>
        <dbReference type="ChEBI" id="CHEBI:29033"/>
    </cofactor>
    <text evidence="4">Binds 1 Fe(2+) ion.</text>
</comment>
<feature type="binding site" evidence="4">
    <location>
        <position position="141"/>
    </location>
    <ligand>
        <name>Fe cation</name>
        <dbReference type="ChEBI" id="CHEBI:24875"/>
    </ligand>
</feature>
<dbReference type="OrthoDB" id="5493262at2"/>
<organism evidence="6 7">
    <name type="scientific">Butyricimonas virosa</name>
    <dbReference type="NCBI Taxonomy" id="544645"/>
    <lineage>
        <taxon>Bacteria</taxon>
        <taxon>Pseudomonadati</taxon>
        <taxon>Bacteroidota</taxon>
        <taxon>Bacteroidia</taxon>
        <taxon>Bacteroidales</taxon>
        <taxon>Odoribacteraceae</taxon>
        <taxon>Butyricimonas</taxon>
    </lineage>
</organism>
<comment type="similarity">
    <text evidence="1 4">Belongs to the polypeptide deformylase family.</text>
</comment>
<dbReference type="GO" id="GO:0006412">
    <property type="term" value="P:translation"/>
    <property type="evidence" value="ECO:0007669"/>
    <property type="project" value="UniProtKB-UniRule"/>
</dbReference>
<evidence type="ECO:0000256" key="4">
    <source>
        <dbReference type="HAMAP-Rule" id="MF_00163"/>
    </source>
</evidence>
<dbReference type="CDD" id="cd00487">
    <property type="entry name" value="Pep_deformylase"/>
    <property type="match status" value="1"/>
</dbReference>
<dbReference type="Proteomes" id="UP000654720">
    <property type="component" value="Chromosome"/>
</dbReference>
<keyword evidence="4" id="KW-0648">Protein biosynthesis</keyword>
<name>A0A413IMP3_9BACT</name>
<evidence type="ECO:0000313" key="6">
    <source>
        <dbReference type="EMBL" id="RGY17261.1"/>
    </source>
</evidence>
<feature type="binding site" evidence="4">
    <location>
        <position position="188"/>
    </location>
    <ligand>
        <name>Fe cation</name>
        <dbReference type="ChEBI" id="CHEBI:24875"/>
    </ligand>
</feature>
<keyword evidence="8" id="KW-1185">Reference proteome</keyword>
<sequence>MRIVQLLFGVWVGICFLACGEKSDSFTREERERIGHLEEEGIMPLFLVTNRVDSLFLRLQAKEFGKEDVETETFRVLRSRMLATVRDSLNEGVGIAAPQVGISRQLVAVQRLDKTGEPFEFYVNPEIVYFSQDTVLGQEGCLSIPGRMGSVYRSKEIVVRYRDELSFEWRQDTVREFTARIFQHEIDHLNGILYTDYLP</sequence>
<comment type="function">
    <text evidence="4">Removes the formyl group from the N-terminal Met of newly synthesized proteins. Requires at least a dipeptide for an efficient rate of reaction. N-terminal L-methionine is a prerequisite for activity but the enzyme has broad specificity at other positions.</text>
</comment>
<dbReference type="AlphaFoldDB" id="A0A413IMP3"/>
<dbReference type="Proteomes" id="UP000286063">
    <property type="component" value="Unassembled WGS sequence"/>
</dbReference>
<evidence type="ECO:0000313" key="8">
    <source>
        <dbReference type="Proteomes" id="UP000654720"/>
    </source>
</evidence>
<dbReference type="Gene3D" id="3.90.45.10">
    <property type="entry name" value="Peptide deformylase"/>
    <property type="match status" value="1"/>
</dbReference>
<dbReference type="RefSeq" id="WP_027201129.1">
    <property type="nucleotide sequence ID" value="NZ_CAJKXH010000024.1"/>
</dbReference>
<dbReference type="PANTHER" id="PTHR10458:SF22">
    <property type="entry name" value="PEPTIDE DEFORMYLASE"/>
    <property type="match status" value="1"/>
</dbReference>
<dbReference type="GO" id="GO:0046872">
    <property type="term" value="F:metal ion binding"/>
    <property type="evidence" value="ECO:0007669"/>
    <property type="project" value="UniProtKB-KW"/>
</dbReference>
<dbReference type="GO" id="GO:0042586">
    <property type="term" value="F:peptide deformylase activity"/>
    <property type="evidence" value="ECO:0007669"/>
    <property type="project" value="UniProtKB-UniRule"/>
</dbReference>
<dbReference type="EC" id="3.5.1.88" evidence="4"/>